<dbReference type="Proteomes" id="UP000053237">
    <property type="component" value="Unassembled WGS sequence"/>
</dbReference>
<comment type="caution">
    <text evidence="1">The sequence shown here is derived from an EMBL/GenBank/DDBJ whole genome shotgun (WGS) entry which is preliminary data.</text>
</comment>
<keyword evidence="2" id="KW-1185">Reference proteome</keyword>
<sequence length="87" mass="9727">MSLRVSCTDRRRSELGVGSGNDNNLIEDALNGETDFVLDIRHNRFYGNFVGPTVSNNAALTMSCTPKRCFVLCSSEYRSTYSKKQPN</sequence>
<dbReference type="EMBL" id="CAIX01000044">
    <property type="protein sequence ID" value="CCI43158.1"/>
    <property type="molecule type" value="Genomic_DNA"/>
</dbReference>
<evidence type="ECO:0000313" key="2">
    <source>
        <dbReference type="Proteomes" id="UP000053237"/>
    </source>
</evidence>
<name>A0A024G8S1_9STRA</name>
<evidence type="ECO:0000313" key="1">
    <source>
        <dbReference type="EMBL" id="CCI43158.1"/>
    </source>
</evidence>
<accession>A0A024G8S1</accession>
<gene>
    <name evidence="1" type="ORF">BN9_039420</name>
</gene>
<protein>
    <submittedName>
        <fullName evidence="1">Uncharacterized protein</fullName>
    </submittedName>
</protein>
<reference evidence="1 2" key="1">
    <citation type="submission" date="2012-05" db="EMBL/GenBank/DDBJ databases">
        <title>Recombination and specialization in a pathogen metapopulation.</title>
        <authorList>
            <person name="Gardiner A."/>
            <person name="Kemen E."/>
            <person name="Schultz-Larsen T."/>
            <person name="MacLean D."/>
            <person name="Van Oosterhout C."/>
            <person name="Jones J.D.G."/>
        </authorList>
    </citation>
    <scope>NUCLEOTIDE SEQUENCE [LARGE SCALE GENOMIC DNA]</scope>
    <source>
        <strain evidence="1 2">Ac Nc2</strain>
    </source>
</reference>
<organism evidence="1 2">
    <name type="scientific">Albugo candida</name>
    <dbReference type="NCBI Taxonomy" id="65357"/>
    <lineage>
        <taxon>Eukaryota</taxon>
        <taxon>Sar</taxon>
        <taxon>Stramenopiles</taxon>
        <taxon>Oomycota</taxon>
        <taxon>Peronosporomycetes</taxon>
        <taxon>Albuginales</taxon>
        <taxon>Albuginaceae</taxon>
        <taxon>Albugo</taxon>
    </lineage>
</organism>
<dbReference type="AlphaFoldDB" id="A0A024G8S1"/>
<dbReference type="InParanoid" id="A0A024G8S1"/>
<proteinExistence type="predicted"/>